<dbReference type="Proteomes" id="UP000039021">
    <property type="component" value="Unassembled WGS sequence"/>
</dbReference>
<protein>
    <submittedName>
        <fullName evidence="1">Uncharacterized protein</fullName>
    </submittedName>
</protein>
<dbReference type="AlphaFoldDB" id="A0A916PCP6"/>
<evidence type="ECO:0000313" key="2">
    <source>
        <dbReference type="Proteomes" id="UP000039021"/>
    </source>
</evidence>
<reference evidence="2" key="1">
    <citation type="submission" date="2015-03" db="EMBL/GenBank/DDBJ databases">
        <authorList>
            <consortium name="Pathogen Informatics"/>
        </authorList>
    </citation>
    <scope>NUCLEOTIDE SEQUENCE [LARGE SCALE GENOMIC DNA]</scope>
    <source>
        <strain evidence="2">N09902308</strain>
    </source>
</reference>
<evidence type="ECO:0000313" key="1">
    <source>
        <dbReference type="EMBL" id="COZ26704.1"/>
    </source>
</evidence>
<sequence length="37" mass="3770">MSRSMARFAGLPAVAKISAPLARAIDMAACPTPPVAE</sequence>
<dbReference type="EMBL" id="CSBK01001889">
    <property type="protein sequence ID" value="COZ26704.1"/>
    <property type="molecule type" value="Genomic_DNA"/>
</dbReference>
<comment type="caution">
    <text evidence="1">The sequence shown here is derived from an EMBL/GenBank/DDBJ whole genome shotgun (WGS) entry which is preliminary data.</text>
</comment>
<name>A0A916PCP6_MYCTX</name>
<gene>
    <name evidence="1" type="ORF">ERS007739_03568</name>
</gene>
<proteinExistence type="predicted"/>
<accession>A0A916PCP6</accession>
<organism evidence="1 2">
    <name type="scientific">Mycobacterium tuberculosis</name>
    <dbReference type="NCBI Taxonomy" id="1773"/>
    <lineage>
        <taxon>Bacteria</taxon>
        <taxon>Bacillati</taxon>
        <taxon>Actinomycetota</taxon>
        <taxon>Actinomycetes</taxon>
        <taxon>Mycobacteriales</taxon>
        <taxon>Mycobacteriaceae</taxon>
        <taxon>Mycobacterium</taxon>
        <taxon>Mycobacterium tuberculosis complex</taxon>
    </lineage>
</organism>